<gene>
    <name evidence="1" type="ORF">G2W53_014952</name>
</gene>
<dbReference type="EMBL" id="JAAIUW010000005">
    <property type="protein sequence ID" value="KAF7832619.1"/>
    <property type="molecule type" value="Genomic_DNA"/>
</dbReference>
<proteinExistence type="predicted"/>
<organism evidence="1 2">
    <name type="scientific">Senna tora</name>
    <dbReference type="NCBI Taxonomy" id="362788"/>
    <lineage>
        <taxon>Eukaryota</taxon>
        <taxon>Viridiplantae</taxon>
        <taxon>Streptophyta</taxon>
        <taxon>Embryophyta</taxon>
        <taxon>Tracheophyta</taxon>
        <taxon>Spermatophyta</taxon>
        <taxon>Magnoliopsida</taxon>
        <taxon>eudicotyledons</taxon>
        <taxon>Gunneridae</taxon>
        <taxon>Pentapetalae</taxon>
        <taxon>rosids</taxon>
        <taxon>fabids</taxon>
        <taxon>Fabales</taxon>
        <taxon>Fabaceae</taxon>
        <taxon>Caesalpinioideae</taxon>
        <taxon>Cassia clade</taxon>
        <taxon>Senna</taxon>
    </lineage>
</organism>
<protein>
    <submittedName>
        <fullName evidence="1">Putative metal-nicotianamine transporter YSL8</fullName>
    </submittedName>
</protein>
<keyword evidence="2" id="KW-1185">Reference proteome</keyword>
<dbReference type="Proteomes" id="UP000634136">
    <property type="component" value="Unassembled WGS sequence"/>
</dbReference>
<reference evidence="1" key="1">
    <citation type="submission" date="2020-09" db="EMBL/GenBank/DDBJ databases">
        <title>Genome-Enabled Discovery of Anthraquinone Biosynthesis in Senna tora.</title>
        <authorList>
            <person name="Kang S.-H."/>
            <person name="Pandey R.P."/>
            <person name="Lee C.-M."/>
            <person name="Sim J.-S."/>
            <person name="Jeong J.-T."/>
            <person name="Choi B.-S."/>
            <person name="Jung M."/>
            <person name="Ginzburg D."/>
            <person name="Zhao K."/>
            <person name="Won S.Y."/>
            <person name="Oh T.-J."/>
            <person name="Yu Y."/>
            <person name="Kim N.-H."/>
            <person name="Lee O.R."/>
            <person name="Lee T.-H."/>
            <person name="Bashyal P."/>
            <person name="Kim T.-S."/>
            <person name="Lee W.-H."/>
            <person name="Kawkins C."/>
            <person name="Kim C.-K."/>
            <person name="Kim J.S."/>
            <person name="Ahn B.O."/>
            <person name="Rhee S.Y."/>
            <person name="Sohng J.K."/>
        </authorList>
    </citation>
    <scope>NUCLEOTIDE SEQUENCE</scope>
    <source>
        <tissue evidence="1">Leaf</tissue>
    </source>
</reference>
<evidence type="ECO:0000313" key="1">
    <source>
        <dbReference type="EMBL" id="KAF7832619.1"/>
    </source>
</evidence>
<evidence type="ECO:0000313" key="2">
    <source>
        <dbReference type="Proteomes" id="UP000634136"/>
    </source>
</evidence>
<name>A0A835C4V5_9FABA</name>
<dbReference type="AlphaFoldDB" id="A0A835C4V5"/>
<comment type="caution">
    <text evidence="1">The sequence shown here is derived from an EMBL/GenBank/DDBJ whole genome shotgun (WGS) entry which is preliminary data.</text>
</comment>
<sequence length="170" mass="19223">MVLQQNHGCCRTSRTCRRCYFDFSSTYVGVGMIFPYIINGSAAEPDHGSALVLLLQQNQTMAAAIEPEPWNHCRTMVLLENHGMVLQQNHATEPCHGSAAEPDHGFAAEPDHAMNGEVNDAEIGHWRRRRGHWPLEKTKRRRASIRASALGQGVNSCFSVRERRRFVLQR</sequence>
<accession>A0A835C4V5</accession>